<gene>
    <name evidence="1" type="ORF">UR54_C0003G0015</name>
</gene>
<dbReference type="AlphaFoldDB" id="A0A0G0AWD7"/>
<proteinExistence type="predicted"/>
<sequence length="114" mass="13612">MITDADVKKLKRTFVTKGDLKKGLDRFATKEYVDKRFDRLFLYLDNRFEPLEKMKIDFDKFKDRVYISLDWLTNAFKKFEEEHTVLTEQNSRNINELGNHEKRILSLEQGTSSA</sequence>
<comment type="caution">
    <text evidence="1">The sequence shown here is derived from an EMBL/GenBank/DDBJ whole genome shotgun (WGS) entry which is preliminary data.</text>
</comment>
<reference evidence="1 2" key="1">
    <citation type="journal article" date="2015" name="Nature">
        <title>rRNA introns, odd ribosomes, and small enigmatic genomes across a large radiation of phyla.</title>
        <authorList>
            <person name="Brown C.T."/>
            <person name="Hug L.A."/>
            <person name="Thomas B.C."/>
            <person name="Sharon I."/>
            <person name="Castelle C.J."/>
            <person name="Singh A."/>
            <person name="Wilkins M.J."/>
            <person name="Williams K.H."/>
            <person name="Banfield J.F."/>
        </authorList>
    </citation>
    <scope>NUCLEOTIDE SEQUENCE [LARGE SCALE GENOMIC DNA]</scope>
</reference>
<organism evidence="1 2">
    <name type="scientific">Candidatus Roizmanbacteria bacterium GW2011_GWA2_34_18</name>
    <dbReference type="NCBI Taxonomy" id="1618477"/>
    <lineage>
        <taxon>Bacteria</taxon>
        <taxon>Candidatus Roizmaniibacteriota</taxon>
    </lineage>
</organism>
<dbReference type="STRING" id="1618477.UR54_C0003G0015"/>
<dbReference type="EMBL" id="LBPP01000003">
    <property type="protein sequence ID" value="KKP61364.1"/>
    <property type="molecule type" value="Genomic_DNA"/>
</dbReference>
<protein>
    <submittedName>
        <fullName evidence="1">Uncharacterized protein</fullName>
    </submittedName>
</protein>
<evidence type="ECO:0000313" key="1">
    <source>
        <dbReference type="EMBL" id="KKP61364.1"/>
    </source>
</evidence>
<accession>A0A0G0AWD7</accession>
<name>A0A0G0AWD7_9BACT</name>
<evidence type="ECO:0000313" key="2">
    <source>
        <dbReference type="Proteomes" id="UP000034688"/>
    </source>
</evidence>
<dbReference type="Proteomes" id="UP000034688">
    <property type="component" value="Unassembled WGS sequence"/>
</dbReference>